<dbReference type="InterPro" id="IPR036663">
    <property type="entry name" value="Fumarylacetoacetase_C_sf"/>
</dbReference>
<reference evidence="3 4" key="1">
    <citation type="journal article" date="2021" name="Front. Microbiol.">
        <title>Bacterial Transformation of Aromatic Monomers in Softwood Black Liquor.</title>
        <authorList>
            <person name="Navas L.E."/>
            <person name="Dexter G."/>
            <person name="Liu J."/>
            <person name="Levy-Booth D."/>
            <person name="Cho M."/>
            <person name="Jang S.K."/>
            <person name="Mansfield S.D."/>
            <person name="Renneckar S."/>
            <person name="Mohn W.W."/>
            <person name="Eltis L.D."/>
        </authorList>
    </citation>
    <scope>NUCLEOTIDE SEQUENCE [LARGE SCALE GENOMIC DNA]</scope>
    <source>
        <strain evidence="3 4">GD02</strain>
    </source>
</reference>
<name>A0AA47ADU3_RHORH</name>
<dbReference type="InterPro" id="IPR012690">
    <property type="entry name" value="HpcG"/>
</dbReference>
<accession>A0AA47ADU3</accession>
<dbReference type="FunFam" id="3.90.850.10:FF:000001">
    <property type="entry name" value="2-oxo-hepta-3-ene-1,7-dioic acid hydratase"/>
    <property type="match status" value="1"/>
</dbReference>
<geneLocation type="plasmid" evidence="3 4">
    <name>pGD02.2.1</name>
</geneLocation>
<dbReference type="Gene3D" id="3.90.850.10">
    <property type="entry name" value="Fumarylacetoacetase-like, C-terminal domain"/>
    <property type="match status" value="1"/>
</dbReference>
<protein>
    <submittedName>
        <fullName evidence="3">2-oxo-hepta-3-ene-1,7-dioic acid hydratase</fullName>
    </submittedName>
</protein>
<dbReference type="NCBIfam" id="TIGR02312">
    <property type="entry name" value="HpaH"/>
    <property type="match status" value="1"/>
</dbReference>
<dbReference type="Proteomes" id="UP001162740">
    <property type="component" value="Plasmid pGD02.2.1"/>
</dbReference>
<dbReference type="GO" id="GO:0018817">
    <property type="term" value="F:2-oxo-hept-3-ene-1,7-dioate hydratase activity"/>
    <property type="evidence" value="ECO:0007669"/>
    <property type="project" value="InterPro"/>
</dbReference>
<evidence type="ECO:0000259" key="2">
    <source>
        <dbReference type="Pfam" id="PF01557"/>
    </source>
</evidence>
<dbReference type="RefSeq" id="WP_229582800.1">
    <property type="nucleotide sequence ID" value="NZ_CP083975.1"/>
</dbReference>
<feature type="domain" description="Fumarylacetoacetase-like C-terminal" evidence="2">
    <location>
        <begin position="107"/>
        <end position="270"/>
    </location>
</feature>
<dbReference type="EMBL" id="CP083975">
    <property type="protein sequence ID" value="UZF47840.1"/>
    <property type="molecule type" value="Genomic_DNA"/>
</dbReference>
<dbReference type="GO" id="GO:0008684">
    <property type="term" value="F:2-oxopent-4-enoate hydratase activity"/>
    <property type="evidence" value="ECO:0007669"/>
    <property type="project" value="TreeGrafter"/>
</dbReference>
<dbReference type="AlphaFoldDB" id="A0AA47ADU3"/>
<dbReference type="PANTHER" id="PTHR30143">
    <property type="entry name" value="ACID HYDRATASE"/>
    <property type="match status" value="1"/>
</dbReference>
<evidence type="ECO:0000256" key="1">
    <source>
        <dbReference type="ARBA" id="ARBA00023239"/>
    </source>
</evidence>
<proteinExistence type="predicted"/>
<dbReference type="PANTHER" id="PTHR30143:SF0">
    <property type="entry name" value="2-KETO-4-PENTENOATE HYDRATASE"/>
    <property type="match status" value="1"/>
</dbReference>
<dbReference type="InterPro" id="IPR011234">
    <property type="entry name" value="Fumarylacetoacetase-like_C"/>
</dbReference>
<dbReference type="SUPFAM" id="SSF56529">
    <property type="entry name" value="FAH"/>
    <property type="match status" value="1"/>
</dbReference>
<evidence type="ECO:0000313" key="4">
    <source>
        <dbReference type="Proteomes" id="UP001162740"/>
    </source>
</evidence>
<evidence type="ECO:0000313" key="3">
    <source>
        <dbReference type="EMBL" id="UZF47840.1"/>
    </source>
</evidence>
<keyword evidence="1" id="KW-0456">Lyase</keyword>
<dbReference type="InterPro" id="IPR050772">
    <property type="entry name" value="Hydratase-Decarb/MhpD_sf"/>
</dbReference>
<keyword evidence="3" id="KW-0614">Plasmid</keyword>
<gene>
    <name evidence="3" type="primary">hpaH</name>
    <name evidence="3" type="ORF">KUM34_025795</name>
</gene>
<dbReference type="GO" id="GO:0005737">
    <property type="term" value="C:cytoplasm"/>
    <property type="evidence" value="ECO:0007669"/>
    <property type="project" value="TreeGrafter"/>
</dbReference>
<sequence>MSGHPTEGTLDDAALDDAARRLYEAKRTRIPIRQLSLQYPEMTIEDAYAVQRRLVELEVADGRVVRGRKIGLTSRVMQRAVSITEPDYGAIFDDMFFDDGGSVPAGRFIRPRIEVELAFVLGEPLKGPGVTLFDVLRAAEYVTPALEILDARVQMSDPDTGHLRTIVDTIADNAADAGLVLGGRVVTPMDIDLRWVSVLLLRNGVIEESGVAAAVLNHPANGVAWLANRLAPHGVGLEAGEVILAGSFTTPIFAEPGDSFVADYGPLGTVSIAFERSEEQNR</sequence>
<dbReference type="Pfam" id="PF01557">
    <property type="entry name" value="FAA_hydrolase"/>
    <property type="match status" value="1"/>
</dbReference>
<organism evidence="3 4">
    <name type="scientific">Rhodococcus rhodochrous</name>
    <dbReference type="NCBI Taxonomy" id="1829"/>
    <lineage>
        <taxon>Bacteria</taxon>
        <taxon>Bacillati</taxon>
        <taxon>Actinomycetota</taxon>
        <taxon>Actinomycetes</taxon>
        <taxon>Mycobacteriales</taxon>
        <taxon>Nocardiaceae</taxon>
        <taxon>Rhodococcus</taxon>
    </lineage>
</organism>